<dbReference type="EMBL" id="ABWL02000006">
    <property type="protein sequence ID" value="EFE09381.1"/>
    <property type="molecule type" value="Genomic_DNA"/>
</dbReference>
<keyword evidence="1" id="KW-1133">Transmembrane helix</keyword>
<feature type="transmembrane region" description="Helical" evidence="1">
    <location>
        <begin position="39"/>
        <end position="57"/>
    </location>
</feature>
<evidence type="ECO:0000313" key="3">
    <source>
        <dbReference type="Proteomes" id="UP000003880"/>
    </source>
</evidence>
<keyword evidence="1" id="KW-0812">Transmembrane</keyword>
<evidence type="ECO:0000313" key="2">
    <source>
        <dbReference type="EMBL" id="EFE09381.1"/>
    </source>
</evidence>
<gene>
    <name evidence="2" type="ORF">CIT292_07667</name>
</gene>
<keyword evidence="1" id="KW-0472">Membrane</keyword>
<comment type="caution">
    <text evidence="2">The sequence shown here is derived from an EMBL/GenBank/DDBJ whole genome shotgun (WGS) entry which is preliminary data.</text>
</comment>
<organism evidence="2 3">
    <name type="scientific">Citrobacter youngae ATCC 29220</name>
    <dbReference type="NCBI Taxonomy" id="500640"/>
    <lineage>
        <taxon>Bacteria</taxon>
        <taxon>Pseudomonadati</taxon>
        <taxon>Pseudomonadota</taxon>
        <taxon>Gammaproteobacteria</taxon>
        <taxon>Enterobacterales</taxon>
        <taxon>Enterobacteriaceae</taxon>
        <taxon>Citrobacter</taxon>
        <taxon>Citrobacter freundii complex</taxon>
    </lineage>
</organism>
<dbReference type="AlphaFoldDB" id="D4BB20"/>
<protein>
    <submittedName>
        <fullName evidence="2">Uncharacterized protein</fullName>
    </submittedName>
</protein>
<evidence type="ECO:0000256" key="1">
    <source>
        <dbReference type="SAM" id="Phobius"/>
    </source>
</evidence>
<sequence>MIGLFKVYPRNGLGMTSNIHLMLLRIEIERTCICFKTNLYGRMLPGKLVILFFIYIVDN</sequence>
<reference evidence="2 3" key="1">
    <citation type="submission" date="2010-02" db="EMBL/GenBank/DDBJ databases">
        <authorList>
            <person name="Weinstock G."/>
            <person name="Sodergren E."/>
            <person name="Clifton S."/>
            <person name="Fulton L."/>
            <person name="Fulton B."/>
            <person name="Courtney L."/>
            <person name="Fronick C."/>
            <person name="Harrison M."/>
            <person name="Strong C."/>
            <person name="Farmer C."/>
            <person name="Delahaunty K."/>
            <person name="Markovic C."/>
            <person name="Hall O."/>
            <person name="Minx P."/>
            <person name="Tomlinson C."/>
            <person name="Mitreva M."/>
            <person name="Nelson J."/>
            <person name="Hou S."/>
            <person name="Wollam A."/>
            <person name="Pepin K.H."/>
            <person name="Johnson M."/>
            <person name="Bhonagiri V."/>
            <person name="Zhang X."/>
            <person name="Suruliraj S."/>
            <person name="Warren W."/>
            <person name="Chinwalla A."/>
            <person name="Mardis E.R."/>
            <person name="Wilson R.K."/>
        </authorList>
    </citation>
    <scope>NUCLEOTIDE SEQUENCE [LARGE SCALE GENOMIC DNA]</scope>
    <source>
        <strain evidence="2 3">ATCC 29220</strain>
    </source>
</reference>
<proteinExistence type="predicted"/>
<name>D4BB20_9ENTR</name>
<dbReference type="HOGENOM" id="CLU_2951977_0_0_6"/>
<accession>D4BB20</accession>
<dbReference type="Proteomes" id="UP000003880">
    <property type="component" value="Unassembled WGS sequence"/>
</dbReference>